<dbReference type="InterPro" id="IPR036388">
    <property type="entry name" value="WH-like_DNA-bd_sf"/>
</dbReference>
<dbReference type="Proteomes" id="UP000711178">
    <property type="component" value="Unassembled WGS sequence"/>
</dbReference>
<dbReference type="PROSITE" id="PS51702">
    <property type="entry name" value="HTH_MU"/>
    <property type="match status" value="1"/>
</dbReference>
<proteinExistence type="predicted"/>
<evidence type="ECO:0000313" key="3">
    <source>
        <dbReference type="Proteomes" id="UP000711178"/>
    </source>
</evidence>
<dbReference type="SUPFAM" id="SSF46955">
    <property type="entry name" value="Putative DNA-binding domain"/>
    <property type="match status" value="1"/>
</dbReference>
<comment type="caution">
    <text evidence="2">The sequence shown here is derived from an EMBL/GenBank/DDBJ whole genome shotgun (WGS) entry which is preliminary data.</text>
</comment>
<reference evidence="2 3" key="1">
    <citation type="submission" date="2021-05" db="EMBL/GenBank/DDBJ databases">
        <title>Draft Whole Genome Sequencing Of Biosensor Chromobacterium violaceum Strain CV026 Reveals A Regulatory RNA In Chromobacterium violaceum Phenotype Regulatory Network.</title>
        <authorList>
            <person name="Hong K.W."/>
            <person name="Chan K.G."/>
            <person name="Chang C.-Y."/>
        </authorList>
    </citation>
    <scope>NUCLEOTIDE SEQUENCE [LARGE SCALE GENOMIC DNA]</scope>
    <source>
        <strain evidence="2 3">ATCC 31532</strain>
    </source>
</reference>
<gene>
    <name evidence="2" type="ORF">KIF53_22115</name>
</gene>
<organism evidence="2 3">
    <name type="scientific">Chromobacterium subtsugae</name>
    <dbReference type="NCBI Taxonomy" id="251747"/>
    <lineage>
        <taxon>Bacteria</taxon>
        <taxon>Pseudomonadati</taxon>
        <taxon>Pseudomonadota</taxon>
        <taxon>Betaproteobacteria</taxon>
        <taxon>Neisseriales</taxon>
        <taxon>Chromobacteriaceae</taxon>
        <taxon>Chromobacterium</taxon>
    </lineage>
</organism>
<accession>A0ABS7FK53</accession>
<evidence type="ECO:0000259" key="1">
    <source>
        <dbReference type="PROSITE" id="PS51702"/>
    </source>
</evidence>
<feature type="domain" description="HTH Mu-type" evidence="1">
    <location>
        <begin position="3"/>
        <end position="67"/>
    </location>
</feature>
<dbReference type="InterPro" id="IPR009061">
    <property type="entry name" value="DNA-bd_dom_put_sf"/>
</dbReference>
<dbReference type="RefSeq" id="WP_146008330.1">
    <property type="nucleotide sequence ID" value="NZ_CP142381.1"/>
</dbReference>
<keyword evidence="3" id="KW-1185">Reference proteome</keyword>
<evidence type="ECO:0000313" key="2">
    <source>
        <dbReference type="EMBL" id="MBW8290336.1"/>
    </source>
</evidence>
<dbReference type="Gene3D" id="1.10.10.10">
    <property type="entry name" value="Winged helix-like DNA-binding domain superfamily/Winged helix DNA-binding domain"/>
    <property type="match status" value="1"/>
</dbReference>
<dbReference type="InterPro" id="IPR003314">
    <property type="entry name" value="Mu-type_HTH"/>
</dbReference>
<sequence length="148" mass="15845">MGPLLSASEIAALKLPGLPGSKVAIAARAEREGWYGEERTGLGGTRRVYRLPEHYLVKADAGTTRADDQTSSYSVGGAPAKRSVAISPPQIDLETLQMVETVLDQVLQERNLRLKSEKRGAVVAFLYDYASKGGGRDGMLMALQALVA</sequence>
<name>A0ABS7FK53_9NEIS</name>
<dbReference type="EMBL" id="JAHDTB010000045">
    <property type="protein sequence ID" value="MBW8290336.1"/>
    <property type="molecule type" value="Genomic_DNA"/>
</dbReference>
<protein>
    <recommendedName>
        <fullName evidence="1">HTH Mu-type domain-containing protein</fullName>
    </recommendedName>
</protein>
<dbReference type="GeneID" id="89685570"/>